<reference evidence="5 6" key="1">
    <citation type="submission" date="2016-10" db="EMBL/GenBank/DDBJ databases">
        <authorList>
            <person name="de Groot N.N."/>
        </authorList>
    </citation>
    <scope>NUCLEOTIDE SEQUENCE [LARGE SCALE GENOMIC DNA]</scope>
    <source>
        <strain evidence="5 6">DSM 19706</strain>
    </source>
</reference>
<dbReference type="AlphaFoldDB" id="A0A1I0FV79"/>
<evidence type="ECO:0000313" key="5">
    <source>
        <dbReference type="EMBL" id="SET62311.1"/>
    </source>
</evidence>
<dbReference type="InterPro" id="IPR036034">
    <property type="entry name" value="PDZ_sf"/>
</dbReference>
<dbReference type="PANTHER" id="PTHR43343">
    <property type="entry name" value="PEPTIDASE S12"/>
    <property type="match status" value="1"/>
</dbReference>
<sequence length="342" mass="35976">MKHLISLVLAMSLCACATANDSIKQLFKSVNPSVVELHVKALSSPQPGEVKFHAATASSLGSGALVTSSGRILTASHVVDRATSIEVIYSDGTKSRGHVVWVDPIVDLAMIHAENVPEGISPLPLAKSDSYSIGEQVVVIGAPLGVSHSLSVGYLSGIRDGQEIPGTNIKPRLLQTDAAINKGNSGGPMFNLKGEIIGIVSYILSQSGGSEGLGFVVSVDTVHDVINSDPMTFLGFIPTLLNPELSQAINNHAGYGILIQQVIPNTLADVLGFKGGTISVLIGRTPILLGGDILLTINGIELKDLESVIKAKQAFVSTPIGQEITFTYLRNGEVEELVWVKD</sequence>
<proteinExistence type="predicted"/>
<feature type="domain" description="PDZ" evidence="4">
    <location>
        <begin position="211"/>
        <end position="332"/>
    </location>
</feature>
<dbReference type="Gene3D" id="2.40.10.120">
    <property type="match status" value="1"/>
</dbReference>
<dbReference type="PANTHER" id="PTHR43343:SF3">
    <property type="entry name" value="PROTEASE DO-LIKE 8, CHLOROPLASTIC"/>
    <property type="match status" value="1"/>
</dbReference>
<dbReference type="OrthoDB" id="9758917at2"/>
<dbReference type="InterPro" id="IPR009003">
    <property type="entry name" value="Peptidase_S1_PA"/>
</dbReference>
<evidence type="ECO:0000256" key="3">
    <source>
        <dbReference type="SAM" id="SignalP"/>
    </source>
</evidence>
<keyword evidence="6" id="KW-1185">Reference proteome</keyword>
<dbReference type="STRING" id="349064.SAMN05660429_02241"/>
<keyword evidence="1 5" id="KW-0645">Protease</keyword>
<dbReference type="EMBL" id="FOHK01000010">
    <property type="protein sequence ID" value="SET62311.1"/>
    <property type="molecule type" value="Genomic_DNA"/>
</dbReference>
<protein>
    <submittedName>
        <fullName evidence="5">Serine protease Do</fullName>
    </submittedName>
</protein>
<dbReference type="PRINTS" id="PR00834">
    <property type="entry name" value="PROTEASES2C"/>
</dbReference>
<dbReference type="SUPFAM" id="SSF50156">
    <property type="entry name" value="PDZ domain-like"/>
    <property type="match status" value="1"/>
</dbReference>
<dbReference type="InterPro" id="IPR001478">
    <property type="entry name" value="PDZ"/>
</dbReference>
<dbReference type="SMART" id="SM00228">
    <property type="entry name" value="PDZ"/>
    <property type="match status" value="1"/>
</dbReference>
<dbReference type="InterPro" id="IPR051201">
    <property type="entry name" value="Chloro_Bact_Ser_Proteases"/>
</dbReference>
<dbReference type="InterPro" id="IPR001940">
    <property type="entry name" value="Peptidase_S1C"/>
</dbReference>
<evidence type="ECO:0000256" key="2">
    <source>
        <dbReference type="ARBA" id="ARBA00022801"/>
    </source>
</evidence>
<accession>A0A1I0FV79</accession>
<evidence type="ECO:0000313" key="6">
    <source>
        <dbReference type="Proteomes" id="UP000199308"/>
    </source>
</evidence>
<dbReference type="Gene3D" id="2.30.42.10">
    <property type="match status" value="1"/>
</dbReference>
<feature type="chain" id="PRO_5011446427" evidence="3">
    <location>
        <begin position="20"/>
        <end position="342"/>
    </location>
</feature>
<gene>
    <name evidence="5" type="ORF">SAMN05660429_02241</name>
</gene>
<dbReference type="Proteomes" id="UP000199308">
    <property type="component" value="Unassembled WGS sequence"/>
</dbReference>
<evidence type="ECO:0000256" key="1">
    <source>
        <dbReference type="ARBA" id="ARBA00022670"/>
    </source>
</evidence>
<dbReference type="Pfam" id="PF13365">
    <property type="entry name" value="Trypsin_2"/>
    <property type="match status" value="1"/>
</dbReference>
<evidence type="ECO:0000259" key="4">
    <source>
        <dbReference type="SMART" id="SM00228"/>
    </source>
</evidence>
<dbReference type="PROSITE" id="PS51257">
    <property type="entry name" value="PROKAR_LIPOPROTEIN"/>
    <property type="match status" value="1"/>
</dbReference>
<name>A0A1I0FV79_THASX</name>
<dbReference type="GO" id="GO:0004252">
    <property type="term" value="F:serine-type endopeptidase activity"/>
    <property type="evidence" value="ECO:0007669"/>
    <property type="project" value="InterPro"/>
</dbReference>
<organism evidence="5 6">
    <name type="scientific">Thalassotalea agarivorans</name>
    <name type="common">Thalassomonas agarivorans</name>
    <dbReference type="NCBI Taxonomy" id="349064"/>
    <lineage>
        <taxon>Bacteria</taxon>
        <taxon>Pseudomonadati</taxon>
        <taxon>Pseudomonadota</taxon>
        <taxon>Gammaproteobacteria</taxon>
        <taxon>Alteromonadales</taxon>
        <taxon>Colwelliaceae</taxon>
        <taxon>Thalassotalea</taxon>
    </lineage>
</organism>
<dbReference type="RefSeq" id="WP_093330325.1">
    <property type="nucleotide sequence ID" value="NZ_AP027363.1"/>
</dbReference>
<keyword evidence="3" id="KW-0732">Signal</keyword>
<dbReference type="GO" id="GO:0006508">
    <property type="term" value="P:proteolysis"/>
    <property type="evidence" value="ECO:0007669"/>
    <property type="project" value="UniProtKB-KW"/>
</dbReference>
<feature type="signal peptide" evidence="3">
    <location>
        <begin position="1"/>
        <end position="19"/>
    </location>
</feature>
<dbReference type="SUPFAM" id="SSF50494">
    <property type="entry name" value="Trypsin-like serine proteases"/>
    <property type="match status" value="1"/>
</dbReference>
<keyword evidence="2" id="KW-0378">Hydrolase</keyword>